<evidence type="ECO:0000256" key="9">
    <source>
        <dbReference type="ARBA" id="ARBA00023014"/>
    </source>
</evidence>
<organism evidence="12 13">
    <name type="scientific">Paratissierella segnis</name>
    <dbReference type="NCBI Taxonomy" id="2763679"/>
    <lineage>
        <taxon>Bacteria</taxon>
        <taxon>Bacillati</taxon>
        <taxon>Bacillota</taxon>
        <taxon>Tissierellia</taxon>
        <taxon>Tissierellales</taxon>
        <taxon>Tissierellaceae</taxon>
        <taxon>Paratissierella</taxon>
    </lineage>
</organism>
<dbReference type="InterPro" id="IPR012838">
    <property type="entry name" value="PFL1_activating"/>
</dbReference>
<keyword evidence="10" id="KW-0963">Cytoplasm</keyword>
<evidence type="ECO:0000256" key="6">
    <source>
        <dbReference type="ARBA" id="ARBA00022723"/>
    </source>
</evidence>
<dbReference type="GO" id="GO:0016829">
    <property type="term" value="F:lyase activity"/>
    <property type="evidence" value="ECO:0007669"/>
    <property type="project" value="UniProtKB-KW"/>
</dbReference>
<dbReference type="SFLD" id="SFLDS00029">
    <property type="entry name" value="Radical_SAM"/>
    <property type="match status" value="1"/>
</dbReference>
<dbReference type="Proteomes" id="UP000601171">
    <property type="component" value="Unassembled WGS sequence"/>
</dbReference>
<comment type="cofactor">
    <cofactor evidence="10">
        <name>[4Fe-4S] cluster</name>
        <dbReference type="ChEBI" id="CHEBI:49883"/>
    </cofactor>
    <text evidence="10">Binds 1 [4Fe-4S] cluster. The cluster is coordinated with 3 cysteines and an exchangeable S-adenosyl-L-methionine.</text>
</comment>
<dbReference type="GO" id="GO:0005737">
    <property type="term" value="C:cytoplasm"/>
    <property type="evidence" value="ECO:0007669"/>
    <property type="project" value="UniProtKB-SubCell"/>
</dbReference>
<evidence type="ECO:0000256" key="5">
    <source>
        <dbReference type="ARBA" id="ARBA00022691"/>
    </source>
</evidence>
<dbReference type="InterPro" id="IPR012839">
    <property type="entry name" value="Organic_radical_activase"/>
</dbReference>
<evidence type="ECO:0000256" key="3">
    <source>
        <dbReference type="ARBA" id="ARBA00021356"/>
    </source>
</evidence>
<dbReference type="InterPro" id="IPR034457">
    <property type="entry name" value="Organic_radical-activating"/>
</dbReference>
<keyword evidence="12" id="KW-0670">Pyruvate</keyword>
<comment type="similarity">
    <text evidence="2 10">Belongs to the organic radical-activating enzymes family.</text>
</comment>
<protein>
    <recommendedName>
        <fullName evidence="3 10">Pyruvate formate-lyase-activating enzyme</fullName>
        <ecNumber evidence="10">1.97.1.4</ecNumber>
    </recommendedName>
</protein>
<dbReference type="Gene3D" id="3.20.20.70">
    <property type="entry name" value="Aldolase class I"/>
    <property type="match status" value="1"/>
</dbReference>
<dbReference type="InterPro" id="IPR001989">
    <property type="entry name" value="Radical_activat_CS"/>
</dbReference>
<dbReference type="PROSITE" id="PS51918">
    <property type="entry name" value="RADICAL_SAM"/>
    <property type="match status" value="1"/>
</dbReference>
<dbReference type="PIRSF" id="PIRSF000371">
    <property type="entry name" value="PFL_act_enz"/>
    <property type="match status" value="1"/>
</dbReference>
<evidence type="ECO:0000256" key="10">
    <source>
        <dbReference type="RuleBase" id="RU362053"/>
    </source>
</evidence>
<dbReference type="SUPFAM" id="SSF102114">
    <property type="entry name" value="Radical SAM enzymes"/>
    <property type="match status" value="1"/>
</dbReference>
<accession>A0A926EWK2</accession>
<dbReference type="EMBL" id="JACRTG010000016">
    <property type="protein sequence ID" value="MBC8587872.1"/>
    <property type="molecule type" value="Genomic_DNA"/>
</dbReference>
<evidence type="ECO:0000313" key="13">
    <source>
        <dbReference type="Proteomes" id="UP000601171"/>
    </source>
</evidence>
<gene>
    <name evidence="12" type="primary">pflA</name>
    <name evidence="12" type="ORF">H8707_06440</name>
</gene>
<comment type="function">
    <text evidence="1 10">Activation of pyruvate formate-lyase under anaerobic conditions by generation of an organic free radical, using S-adenosylmethionine and reduced flavodoxin as cosubstrates to produce 5'-deoxy-adenosine.</text>
</comment>
<comment type="subcellular location">
    <subcellularLocation>
        <location evidence="10">Cytoplasm</location>
    </subcellularLocation>
</comment>
<dbReference type="GO" id="GO:0043365">
    <property type="term" value="F:[formate-C-acetyltransferase]-activating enzyme activity"/>
    <property type="evidence" value="ECO:0007669"/>
    <property type="project" value="UniProtKB-UniRule"/>
</dbReference>
<evidence type="ECO:0000256" key="1">
    <source>
        <dbReference type="ARBA" id="ARBA00003141"/>
    </source>
</evidence>
<keyword evidence="13" id="KW-1185">Reference proteome</keyword>
<dbReference type="RefSeq" id="WP_262429318.1">
    <property type="nucleotide sequence ID" value="NZ_JACRTG010000016.1"/>
</dbReference>
<evidence type="ECO:0000313" key="12">
    <source>
        <dbReference type="EMBL" id="MBC8587872.1"/>
    </source>
</evidence>
<dbReference type="Pfam" id="PF04055">
    <property type="entry name" value="Radical_SAM"/>
    <property type="match status" value="1"/>
</dbReference>
<keyword evidence="9 10" id="KW-0411">Iron-sulfur</keyword>
<evidence type="ECO:0000256" key="2">
    <source>
        <dbReference type="ARBA" id="ARBA00009777"/>
    </source>
</evidence>
<keyword evidence="12" id="KW-0456">Lyase</keyword>
<dbReference type="InterPro" id="IPR007197">
    <property type="entry name" value="rSAM"/>
</dbReference>
<sequence length="251" mass="29170">MVEGRLHSIETMGLVDGPGIRTVFFMQGCPLRCAYCHNPDSQTMFSKNRITPEEVLKTAKRYKSYYKRSNGGVTFSGGESLIQGEFLLESLKLLKKGGINTCLDTSGYGQEEYYKEILEYTDVVILDIKQFSHKEYKNLTGKSMNGFYTFLSYLNDFKGKIWIRHVMVPGFTDNEESMYKLFNNISHLCEKIERIEILPFHKMGIDKYEKLGRDYKLKNVPEMDLNKAKKYEEILSLLLEKEKIRVQKSII</sequence>
<dbReference type="GO" id="GO:0051539">
    <property type="term" value="F:4 iron, 4 sulfur cluster binding"/>
    <property type="evidence" value="ECO:0007669"/>
    <property type="project" value="UniProtKB-UniRule"/>
</dbReference>
<dbReference type="InterPro" id="IPR013785">
    <property type="entry name" value="Aldolase_TIM"/>
</dbReference>
<keyword evidence="8 10" id="KW-0408">Iron</keyword>
<dbReference type="CDD" id="cd01335">
    <property type="entry name" value="Radical_SAM"/>
    <property type="match status" value="1"/>
</dbReference>
<keyword evidence="7 10" id="KW-0560">Oxidoreductase</keyword>
<keyword evidence="5 10" id="KW-0949">S-adenosyl-L-methionine</keyword>
<dbReference type="PROSITE" id="PS01087">
    <property type="entry name" value="RADICAL_ACTIVATING"/>
    <property type="match status" value="1"/>
</dbReference>
<name>A0A926EWK2_9FIRM</name>
<proteinExistence type="inferred from homology"/>
<dbReference type="EC" id="1.97.1.4" evidence="10"/>
<dbReference type="PANTHER" id="PTHR30352">
    <property type="entry name" value="PYRUVATE FORMATE-LYASE-ACTIVATING ENZYME"/>
    <property type="match status" value="1"/>
</dbReference>
<evidence type="ECO:0000256" key="4">
    <source>
        <dbReference type="ARBA" id="ARBA00022485"/>
    </source>
</evidence>
<reference evidence="12" key="1">
    <citation type="submission" date="2020-08" db="EMBL/GenBank/DDBJ databases">
        <title>Genome public.</title>
        <authorList>
            <person name="Liu C."/>
            <person name="Sun Q."/>
        </authorList>
    </citation>
    <scope>NUCLEOTIDE SEQUENCE</scope>
    <source>
        <strain evidence="12">BX21</strain>
    </source>
</reference>
<dbReference type="GO" id="GO:0046872">
    <property type="term" value="F:metal ion binding"/>
    <property type="evidence" value="ECO:0007669"/>
    <property type="project" value="UniProtKB-UniRule"/>
</dbReference>
<feature type="domain" description="Radical SAM core" evidence="11">
    <location>
        <begin position="15"/>
        <end position="238"/>
    </location>
</feature>
<keyword evidence="6 10" id="KW-0479">Metal-binding</keyword>
<keyword evidence="4 10" id="KW-0004">4Fe-4S</keyword>
<comment type="caution">
    <text evidence="12">The sequence shown here is derived from an EMBL/GenBank/DDBJ whole genome shotgun (WGS) entry which is preliminary data.</text>
</comment>
<dbReference type="SFLD" id="SFLDG01066">
    <property type="entry name" value="organic_radical-activating_enz"/>
    <property type="match status" value="1"/>
</dbReference>
<evidence type="ECO:0000256" key="8">
    <source>
        <dbReference type="ARBA" id="ARBA00023004"/>
    </source>
</evidence>
<comment type="catalytic activity">
    <reaction evidence="10">
        <text>glycyl-[formate C-acetyltransferase] + reduced [flavodoxin] + S-adenosyl-L-methionine = glycin-2-yl radical-[formate C-acetyltransferase] + semiquinone [flavodoxin] + 5'-deoxyadenosine + L-methionine + H(+)</text>
        <dbReference type="Rhea" id="RHEA:19225"/>
        <dbReference type="Rhea" id="RHEA-COMP:10622"/>
        <dbReference type="Rhea" id="RHEA-COMP:12190"/>
        <dbReference type="Rhea" id="RHEA-COMP:12191"/>
        <dbReference type="Rhea" id="RHEA-COMP:14480"/>
        <dbReference type="ChEBI" id="CHEBI:15378"/>
        <dbReference type="ChEBI" id="CHEBI:17319"/>
        <dbReference type="ChEBI" id="CHEBI:29947"/>
        <dbReference type="ChEBI" id="CHEBI:32722"/>
        <dbReference type="ChEBI" id="CHEBI:57618"/>
        <dbReference type="ChEBI" id="CHEBI:57844"/>
        <dbReference type="ChEBI" id="CHEBI:59789"/>
        <dbReference type="ChEBI" id="CHEBI:140311"/>
        <dbReference type="EC" id="1.97.1.4"/>
    </reaction>
</comment>
<dbReference type="AlphaFoldDB" id="A0A926EWK2"/>
<dbReference type="PANTHER" id="PTHR30352:SF5">
    <property type="entry name" value="PYRUVATE FORMATE-LYASE 1-ACTIVATING ENZYME"/>
    <property type="match status" value="1"/>
</dbReference>
<dbReference type="InterPro" id="IPR058240">
    <property type="entry name" value="rSAM_sf"/>
</dbReference>
<evidence type="ECO:0000259" key="11">
    <source>
        <dbReference type="PROSITE" id="PS51918"/>
    </source>
</evidence>
<evidence type="ECO:0000256" key="7">
    <source>
        <dbReference type="ARBA" id="ARBA00023002"/>
    </source>
</evidence>
<dbReference type="NCBIfam" id="TIGR02493">
    <property type="entry name" value="PFLA"/>
    <property type="match status" value="1"/>
</dbReference>